<feature type="transmembrane region" description="Helical" evidence="1">
    <location>
        <begin position="396"/>
        <end position="419"/>
    </location>
</feature>
<evidence type="ECO:0000313" key="3">
    <source>
        <dbReference type="EMBL" id="THD21889.1"/>
    </source>
</evidence>
<evidence type="ECO:0000259" key="2">
    <source>
        <dbReference type="Pfam" id="PF19316"/>
    </source>
</evidence>
<dbReference type="InterPro" id="IPR045687">
    <property type="entry name" value="PIGG/GPI7_C"/>
</dbReference>
<feature type="transmembrane region" description="Helical" evidence="1">
    <location>
        <begin position="527"/>
        <end position="547"/>
    </location>
</feature>
<accession>A0A4E0R1J2</accession>
<dbReference type="GO" id="GO:0051267">
    <property type="term" value="F:CP2 mannose-ethanolamine phosphotransferase activity"/>
    <property type="evidence" value="ECO:0007669"/>
    <property type="project" value="TreeGrafter"/>
</dbReference>
<reference evidence="3" key="1">
    <citation type="submission" date="2019-03" db="EMBL/GenBank/DDBJ databases">
        <title>Improved annotation for the trematode Fasciola hepatica.</title>
        <authorList>
            <person name="Choi Y.-J."/>
            <person name="Martin J."/>
            <person name="Mitreva M."/>
        </authorList>
    </citation>
    <scope>NUCLEOTIDE SEQUENCE [LARGE SCALE GENOMIC DNA]</scope>
</reference>
<organism evidence="3 4">
    <name type="scientific">Fasciola hepatica</name>
    <name type="common">Liver fluke</name>
    <dbReference type="NCBI Taxonomy" id="6192"/>
    <lineage>
        <taxon>Eukaryota</taxon>
        <taxon>Metazoa</taxon>
        <taxon>Spiralia</taxon>
        <taxon>Lophotrochozoa</taxon>
        <taxon>Platyhelminthes</taxon>
        <taxon>Trematoda</taxon>
        <taxon>Digenea</taxon>
        <taxon>Plagiorchiida</taxon>
        <taxon>Echinostomata</taxon>
        <taxon>Echinostomatoidea</taxon>
        <taxon>Fasciolidae</taxon>
        <taxon>Fasciola</taxon>
    </lineage>
</organism>
<feature type="transmembrane region" description="Helical" evidence="1">
    <location>
        <begin position="762"/>
        <end position="785"/>
    </location>
</feature>
<feature type="transmembrane region" description="Helical" evidence="1">
    <location>
        <begin position="347"/>
        <end position="375"/>
    </location>
</feature>
<proteinExistence type="predicted"/>
<keyword evidence="1" id="KW-1133">Transmembrane helix</keyword>
<evidence type="ECO:0000313" key="4">
    <source>
        <dbReference type="Proteomes" id="UP000230066"/>
    </source>
</evidence>
<sequence length="813" mass="92424">MIVDGLRGDLILSPQHAKFWRKLEKNLDQYASVRARSFIQPPTVTMPRIKALTSGRVPKFVDVLRNLDTTEMQGETWLSRLVRIKNWVLEFYGDDTWIKLFPNLFKRTDGTNSFFVNDYHEVDQNVTRHLKGLFHRPSEWNGVILHYLGLDHIGHVEGPKGSSISLKLAEMDDVVGYILTQLIDVQQVDLATFMGLITGAGIPKSSLGLVPVDWLSTFWSDPIDRIRALARVLRHYALLSGCISRWSETEWDELPTMNVECSSNFIKRDEIILYNKLVKQLELNYIYMHRAAGLTNPNSHTTSGPALGSGSNVSYEVEICQLLRQVQLRALNGAHQLDDMSMAIGALLMWAVTLFIWYHIAGYLLSPLSFSYVAYSKRYDSATAKSVELFSLRSAKLLSTVATVLLILQTVSLGGSSFAEEEHQFWYYFSTSLLILSGGLIGLSCPNWTLKRTALRNLFALLLLDRVLLRRLHQTGSKWIHLEDLSDWLIRPEHSFWLWLSQIVGWLTLMLHRAVAVRRSLESRHLIQSFFSSPVASLALISIGQLSYRLSVALGQSDWSVIAARLVYCLLAVDCVILSYWRRHNQFTTSLQVSKSASPDWSQISFDVLHPIGTLPLLFCLLGRSSVSLLWTGVILKEFWLASVMQLLWDRSKWSEAKPSRWHAACCWLLYWIQGWTTYFQQGNSISLSTVDVSAAYVGLRTHQPLISGLLLACYTYAGPLYWQLAYLVRYAVRSPTATTTVNISTGNKSCFISLALFRLGYVILPLTFCATVCFILQSHLFIWTVFTPKLLYLATFQVLFVPVLILWAYKTD</sequence>
<feature type="transmembrane region" description="Helical" evidence="1">
    <location>
        <begin position="791"/>
        <end position="810"/>
    </location>
</feature>
<dbReference type="EMBL" id="JXXN02003161">
    <property type="protein sequence ID" value="THD21889.1"/>
    <property type="molecule type" value="Genomic_DNA"/>
</dbReference>
<dbReference type="Proteomes" id="UP000230066">
    <property type="component" value="Unassembled WGS sequence"/>
</dbReference>
<keyword evidence="4" id="KW-1185">Reference proteome</keyword>
<gene>
    <name evidence="3" type="ORF">D915_007049</name>
</gene>
<dbReference type="Pfam" id="PF19316">
    <property type="entry name" value="PIGO_PIGG"/>
    <property type="match status" value="1"/>
</dbReference>
<keyword evidence="1" id="KW-0812">Transmembrane</keyword>
<name>A0A4E0R1J2_FASHE</name>
<protein>
    <submittedName>
        <fullName evidence="3">GPI ethanolamine phosphate transferase 2</fullName>
    </submittedName>
</protein>
<dbReference type="SUPFAM" id="SSF53649">
    <property type="entry name" value="Alkaline phosphatase-like"/>
    <property type="match status" value="1"/>
</dbReference>
<feature type="domain" description="GPI ethanolamine phosphate transferase 2 C-terminal" evidence="2">
    <location>
        <begin position="394"/>
        <end position="800"/>
    </location>
</feature>
<feature type="transmembrane region" description="Helical" evidence="1">
    <location>
        <begin position="425"/>
        <end position="443"/>
    </location>
</feature>
<dbReference type="GO" id="GO:0006506">
    <property type="term" value="P:GPI anchor biosynthetic process"/>
    <property type="evidence" value="ECO:0007669"/>
    <property type="project" value="InterPro"/>
</dbReference>
<dbReference type="Gene3D" id="3.40.720.10">
    <property type="entry name" value="Alkaline Phosphatase, subunit A"/>
    <property type="match status" value="1"/>
</dbReference>
<keyword evidence="1" id="KW-0472">Membrane</keyword>
<evidence type="ECO:0000256" key="1">
    <source>
        <dbReference type="SAM" id="Phobius"/>
    </source>
</evidence>
<comment type="caution">
    <text evidence="3">The sequence shown here is derived from an EMBL/GenBank/DDBJ whole genome shotgun (WGS) entry which is preliminary data.</text>
</comment>
<dbReference type="PANTHER" id="PTHR23072">
    <property type="entry name" value="PHOSPHATIDYLINOSITOL GLYCAN-RELATED"/>
    <property type="match status" value="1"/>
</dbReference>
<feature type="transmembrane region" description="Helical" evidence="1">
    <location>
        <begin position="559"/>
        <end position="581"/>
    </location>
</feature>
<dbReference type="GO" id="GO:0005789">
    <property type="term" value="C:endoplasmic reticulum membrane"/>
    <property type="evidence" value="ECO:0007669"/>
    <property type="project" value="TreeGrafter"/>
</dbReference>
<dbReference type="InterPro" id="IPR039527">
    <property type="entry name" value="PIGG/GPI7"/>
</dbReference>
<dbReference type="AlphaFoldDB" id="A0A4E0R1J2"/>
<dbReference type="PANTHER" id="PTHR23072:SF0">
    <property type="entry name" value="GPI ETHANOLAMINE PHOSPHATE TRANSFERASE 2"/>
    <property type="match status" value="1"/>
</dbReference>
<dbReference type="InterPro" id="IPR017850">
    <property type="entry name" value="Alkaline_phosphatase_core_sf"/>
</dbReference>
<keyword evidence="3" id="KW-0808">Transferase</keyword>